<evidence type="ECO:0000256" key="4">
    <source>
        <dbReference type="RuleBase" id="RU003719"/>
    </source>
</evidence>
<evidence type="ECO:0000256" key="2">
    <source>
        <dbReference type="ARBA" id="ARBA00023002"/>
    </source>
</evidence>
<keyword evidence="3" id="KW-0520">NAD</keyword>
<comment type="similarity">
    <text evidence="1 4">Belongs to the D-isomer specific 2-hydroxyacid dehydrogenase family.</text>
</comment>
<dbReference type="InterPro" id="IPR006140">
    <property type="entry name" value="D-isomer_DH_NAD-bd"/>
</dbReference>
<comment type="caution">
    <text evidence="7">The sequence shown here is derived from an EMBL/GenBank/DDBJ whole genome shotgun (WGS) entry which is preliminary data.</text>
</comment>
<feature type="domain" description="D-isomer specific 2-hydroxyacid dehydrogenase NAD-binding" evidence="6">
    <location>
        <begin position="111"/>
        <end position="284"/>
    </location>
</feature>
<keyword evidence="8" id="KW-1185">Reference proteome</keyword>
<name>A0A2A7MNN6_MYCAG</name>
<reference evidence="7 8" key="1">
    <citation type="submission" date="2017-10" db="EMBL/GenBank/DDBJ databases">
        <title>The new phylogeny of genus Mycobacterium.</title>
        <authorList>
            <person name="Tortoli E."/>
            <person name="Trovato A."/>
            <person name="Cirillo D.M."/>
        </authorList>
    </citation>
    <scope>NUCLEOTIDE SEQUENCE [LARGE SCALE GENOMIC DNA]</scope>
    <source>
        <strain evidence="7 8">CCUG37673</strain>
    </source>
</reference>
<dbReference type="GO" id="GO:0051287">
    <property type="term" value="F:NAD binding"/>
    <property type="evidence" value="ECO:0007669"/>
    <property type="project" value="InterPro"/>
</dbReference>
<dbReference type="EMBL" id="PDCP01000144">
    <property type="protein sequence ID" value="PEG33127.1"/>
    <property type="molecule type" value="Genomic_DNA"/>
</dbReference>
<gene>
    <name evidence="7" type="ORF">CQY20_32445</name>
</gene>
<evidence type="ECO:0000259" key="5">
    <source>
        <dbReference type="Pfam" id="PF00389"/>
    </source>
</evidence>
<evidence type="ECO:0000256" key="1">
    <source>
        <dbReference type="ARBA" id="ARBA00005854"/>
    </source>
</evidence>
<dbReference type="GO" id="GO:0016616">
    <property type="term" value="F:oxidoreductase activity, acting on the CH-OH group of donors, NAD or NADP as acceptor"/>
    <property type="evidence" value="ECO:0007669"/>
    <property type="project" value="InterPro"/>
</dbReference>
<dbReference type="PANTHER" id="PTHR43333:SF1">
    <property type="entry name" value="D-ISOMER SPECIFIC 2-HYDROXYACID DEHYDROGENASE NAD-BINDING DOMAIN-CONTAINING PROTEIN"/>
    <property type="match status" value="1"/>
</dbReference>
<organism evidence="7 8">
    <name type="scientific">Mycolicibacterium agri</name>
    <name type="common">Mycobacterium agri</name>
    <dbReference type="NCBI Taxonomy" id="36811"/>
    <lineage>
        <taxon>Bacteria</taxon>
        <taxon>Bacillati</taxon>
        <taxon>Actinomycetota</taxon>
        <taxon>Actinomycetes</taxon>
        <taxon>Mycobacteriales</taxon>
        <taxon>Mycobacteriaceae</taxon>
        <taxon>Mycolicibacterium</taxon>
    </lineage>
</organism>
<dbReference type="AlphaFoldDB" id="A0A2A7MNN6"/>
<keyword evidence="2 4" id="KW-0560">Oxidoreductase</keyword>
<dbReference type="SUPFAM" id="SSF52283">
    <property type="entry name" value="Formate/glycerate dehydrogenase catalytic domain-like"/>
    <property type="match status" value="1"/>
</dbReference>
<dbReference type="Pfam" id="PF00389">
    <property type="entry name" value="2-Hacid_dh"/>
    <property type="match status" value="1"/>
</dbReference>
<accession>A0A2A7MNN6</accession>
<evidence type="ECO:0000313" key="8">
    <source>
        <dbReference type="Proteomes" id="UP000220914"/>
    </source>
</evidence>
<dbReference type="Proteomes" id="UP000220914">
    <property type="component" value="Unassembled WGS sequence"/>
</dbReference>
<dbReference type="SUPFAM" id="SSF51735">
    <property type="entry name" value="NAD(P)-binding Rossmann-fold domains"/>
    <property type="match status" value="1"/>
</dbReference>
<feature type="domain" description="D-isomer specific 2-hydroxyacid dehydrogenase catalytic" evidence="5">
    <location>
        <begin position="35"/>
        <end position="315"/>
    </location>
</feature>
<evidence type="ECO:0000313" key="7">
    <source>
        <dbReference type="EMBL" id="PEG33127.1"/>
    </source>
</evidence>
<dbReference type="InterPro" id="IPR036291">
    <property type="entry name" value="NAD(P)-bd_dom_sf"/>
</dbReference>
<evidence type="ECO:0000256" key="3">
    <source>
        <dbReference type="ARBA" id="ARBA00023027"/>
    </source>
</evidence>
<sequence>MTVPRTRPVIAVLCEKATDRPPGLDDLDVDFRFCAADGLADALRGARALLLWDFFSKALRDAWSHADQLEWIHITAAGVDTLLFDELRNSDVVVTNARGVFDRPLAEYVLGAVIAYAKDSLTSYDLQRRHEWRHRETRSVTGATALVVGTGGIGREIARLLRAAGMVVRGAGRRAASDDPDFGEVVESANLAREVGWCDHLILAAPLTPQTRGLVNKEVLAAMKPDAHLVNIARGPMVDESALLAALTQRRIGGATLDVFETEPLPADHPLWDAPNVTITAHMSADVVGWRETLAEQFATNVRRWLAGQPLLNVVDKQLGYVARTGATA</sequence>
<dbReference type="Pfam" id="PF02826">
    <property type="entry name" value="2-Hacid_dh_C"/>
    <property type="match status" value="1"/>
</dbReference>
<protein>
    <submittedName>
        <fullName evidence="7">Hydroxyacid dehydrogenase</fullName>
    </submittedName>
</protein>
<evidence type="ECO:0000259" key="6">
    <source>
        <dbReference type="Pfam" id="PF02826"/>
    </source>
</evidence>
<dbReference type="InterPro" id="IPR006139">
    <property type="entry name" value="D-isomer_2_OHA_DH_cat_dom"/>
</dbReference>
<dbReference type="PANTHER" id="PTHR43333">
    <property type="entry name" value="2-HACID_DH_C DOMAIN-CONTAINING PROTEIN"/>
    <property type="match status" value="1"/>
</dbReference>
<dbReference type="OrthoDB" id="4324715at2"/>
<dbReference type="CDD" id="cd05300">
    <property type="entry name" value="2-Hacid_dh_1"/>
    <property type="match status" value="1"/>
</dbReference>
<dbReference type="Gene3D" id="3.40.50.720">
    <property type="entry name" value="NAD(P)-binding Rossmann-like Domain"/>
    <property type="match status" value="2"/>
</dbReference>
<proteinExistence type="inferred from homology"/>